<dbReference type="Proteomes" id="UP001526147">
    <property type="component" value="Unassembled WGS sequence"/>
</dbReference>
<evidence type="ECO:0000259" key="2">
    <source>
        <dbReference type="Pfam" id="PF20047"/>
    </source>
</evidence>
<dbReference type="RefSeq" id="WP_264142767.1">
    <property type="nucleotide sequence ID" value="NZ_JAOYEY010000036.1"/>
</dbReference>
<feature type="transmembrane region" description="Helical" evidence="1">
    <location>
        <begin position="275"/>
        <end position="294"/>
    </location>
</feature>
<keyword evidence="1" id="KW-0472">Membrane</keyword>
<dbReference type="Pfam" id="PF20047">
    <property type="entry name" value="DUF6449"/>
    <property type="match status" value="1"/>
</dbReference>
<comment type="caution">
    <text evidence="3">The sequence shown here is derived from an EMBL/GenBank/DDBJ whole genome shotgun (WGS) entry which is preliminary data.</text>
</comment>
<dbReference type="PANTHER" id="PTHR39177:SF1">
    <property type="entry name" value="ABC TRANSPORTER PERMEASE YTRC-RELATED"/>
    <property type="match status" value="1"/>
</dbReference>
<reference evidence="3 4" key="1">
    <citation type="submission" date="2022-10" db="EMBL/GenBank/DDBJ databases">
        <title>Draft genome assembly of moderately radiation resistant bacterium Metabacillus halosaccharovorans.</title>
        <authorList>
            <person name="Pal S."/>
            <person name="Gopinathan A."/>
        </authorList>
    </citation>
    <scope>NUCLEOTIDE SEQUENCE [LARGE SCALE GENOMIC DNA]</scope>
    <source>
        <strain evidence="3 4">VITHBRA001</strain>
    </source>
</reference>
<proteinExistence type="predicted"/>
<dbReference type="InterPro" id="IPR045611">
    <property type="entry name" value="DUF6449"/>
</dbReference>
<name>A0ABT3DGS4_9BACI</name>
<feature type="transmembrane region" description="Helical" evidence="1">
    <location>
        <begin position="180"/>
        <end position="209"/>
    </location>
</feature>
<evidence type="ECO:0000313" key="3">
    <source>
        <dbReference type="EMBL" id="MCV9886119.1"/>
    </source>
</evidence>
<dbReference type="Pfam" id="PF12679">
    <property type="entry name" value="ABC2_membrane_2"/>
    <property type="match status" value="1"/>
</dbReference>
<feature type="transmembrane region" description="Helical" evidence="1">
    <location>
        <begin position="300"/>
        <end position="318"/>
    </location>
</feature>
<organism evidence="3 4">
    <name type="scientific">Metabacillus halosaccharovorans</name>
    <dbReference type="NCBI Taxonomy" id="930124"/>
    <lineage>
        <taxon>Bacteria</taxon>
        <taxon>Bacillati</taxon>
        <taxon>Bacillota</taxon>
        <taxon>Bacilli</taxon>
        <taxon>Bacillales</taxon>
        <taxon>Bacillaceae</taxon>
        <taxon>Metabacillus</taxon>
    </lineage>
</organism>
<dbReference type="EMBL" id="JAOYEY010000036">
    <property type="protein sequence ID" value="MCV9886119.1"/>
    <property type="molecule type" value="Genomic_DNA"/>
</dbReference>
<protein>
    <submittedName>
        <fullName evidence="3">ABC transporter permease</fullName>
    </submittedName>
</protein>
<feature type="transmembrane region" description="Helical" evidence="1">
    <location>
        <begin position="330"/>
        <end position="351"/>
    </location>
</feature>
<sequence>MKSKKSFFKPAVIKQDFRQHGWVSIVYFLGLLFAVPLGILQLASQEYILFTDYDNYLKVNTEIQVLLYFSIPVAAALLLFRYIQSESSVDMMHSLPIRRETLYVSHIISGLLLLIVPIMITAIITFFVANSIEGFDGILTLSDLLTWTGLTILLTCMMFAFPVAVGLITGMTTAQAILTYVFLFLPIGLVSLVSYNLSYLLFGFTPIFIEDKVMYLSPFIRFIENWGESEPYSVVELIIYTGITILSFVLGLVFYRYRQLERATEVFAFSFMKPIFKYGVTFCAMILGGTYFSVSGTLNWNWIIFGYIIGALIGYTAAEMILQKTWRIFHLRFLTGFAVYSIVFVAILFSIKTDVFNYETKLPRMDQIEEVYFGESYYLQELEDSDIDIDPYSDSKLYIQDIRNLHEEIIQQRDFIEKQKDDIHLHQLSAVFVYRLNNGEELIREYQIPVNTLQDELKPILEASDYKMNLPEYLQLQRDDVINIQVVPYGPSNQHNPVMITDEKEISEFKKAIEKDFLSQSADDVVSTATPWAYIEMGYKPTNSDTNYMLEGYMVDWKKSYTHVTKWLEEHDYLEKARVDEDDITKAEVTYVPHNPQEDVFMTEEIYESGEKHATISDKETLSTIIYHFSEYSEENMYYVKLTLTDGNVWYGSIPTQHLPDDIKSQVQ</sequence>
<dbReference type="PANTHER" id="PTHR39177">
    <property type="entry name" value="ABC TRANSPORTER PERMEASE YTRC-RELATED"/>
    <property type="match status" value="1"/>
</dbReference>
<feature type="transmembrane region" description="Helical" evidence="1">
    <location>
        <begin position="63"/>
        <end position="83"/>
    </location>
</feature>
<feature type="transmembrane region" description="Helical" evidence="1">
    <location>
        <begin position="144"/>
        <end position="168"/>
    </location>
</feature>
<feature type="transmembrane region" description="Helical" evidence="1">
    <location>
        <begin position="21"/>
        <end position="43"/>
    </location>
</feature>
<dbReference type="InterPro" id="IPR053046">
    <property type="entry name" value="ABC-5_transporter"/>
</dbReference>
<feature type="transmembrane region" description="Helical" evidence="1">
    <location>
        <begin position="103"/>
        <end position="132"/>
    </location>
</feature>
<keyword evidence="1" id="KW-1133">Transmembrane helix</keyword>
<keyword evidence="1" id="KW-0812">Transmembrane</keyword>
<accession>A0ABT3DGS4</accession>
<feature type="transmembrane region" description="Helical" evidence="1">
    <location>
        <begin position="237"/>
        <end position="255"/>
    </location>
</feature>
<gene>
    <name evidence="3" type="ORF">OIH86_10660</name>
</gene>
<evidence type="ECO:0000313" key="4">
    <source>
        <dbReference type="Proteomes" id="UP001526147"/>
    </source>
</evidence>
<evidence type="ECO:0000256" key="1">
    <source>
        <dbReference type="SAM" id="Phobius"/>
    </source>
</evidence>
<feature type="domain" description="DUF6449" evidence="2">
    <location>
        <begin position="434"/>
        <end position="521"/>
    </location>
</feature>
<keyword evidence="4" id="KW-1185">Reference proteome</keyword>